<organism evidence="2 3">
    <name type="scientific">Halobacillus litoralis</name>
    <dbReference type="NCBI Taxonomy" id="45668"/>
    <lineage>
        <taxon>Bacteria</taxon>
        <taxon>Bacillati</taxon>
        <taxon>Bacillota</taxon>
        <taxon>Bacilli</taxon>
        <taxon>Bacillales</taxon>
        <taxon>Bacillaceae</taxon>
        <taxon>Halobacillus</taxon>
    </lineage>
</organism>
<keyword evidence="1" id="KW-0812">Transmembrane</keyword>
<accession>A0A845DYB9</accession>
<keyword evidence="1" id="KW-0472">Membrane</keyword>
<feature type="transmembrane region" description="Helical" evidence="1">
    <location>
        <begin position="6"/>
        <end position="26"/>
    </location>
</feature>
<evidence type="ECO:0000256" key="1">
    <source>
        <dbReference type="SAM" id="Phobius"/>
    </source>
</evidence>
<reference evidence="2 3" key="1">
    <citation type="submission" date="2019-11" db="EMBL/GenBank/DDBJ databases">
        <title>Genome sequences of 17 halophilic strains isolated from different environments.</title>
        <authorList>
            <person name="Furrow R.E."/>
        </authorList>
    </citation>
    <scope>NUCLEOTIDE SEQUENCE [LARGE SCALE GENOMIC DNA]</scope>
    <source>
        <strain evidence="2 3">22505_10_Sand</strain>
    </source>
</reference>
<keyword evidence="1" id="KW-1133">Transmembrane helix</keyword>
<evidence type="ECO:0000313" key="2">
    <source>
        <dbReference type="EMBL" id="MYL48345.1"/>
    </source>
</evidence>
<dbReference type="Proteomes" id="UP000447393">
    <property type="component" value="Unassembled WGS sequence"/>
</dbReference>
<name>A0A845DYB9_9BACI</name>
<evidence type="ECO:0000313" key="3">
    <source>
        <dbReference type="Proteomes" id="UP000447393"/>
    </source>
</evidence>
<sequence length="101" mass="11281">METFIMLRPVFLLLVLVSLLLTVLLLIQKEEKVNGYTLFIITTISLIIGSVCLYSSGSIVDAFGLSGDAVSFYLYIALFPVSLLNILVYSFKPRRVSETRV</sequence>
<gene>
    <name evidence="2" type="ORF">GLV98_02570</name>
</gene>
<dbReference type="RefSeq" id="WP_160911814.1">
    <property type="nucleotide sequence ID" value="NZ_WMEZ01000001.1"/>
</dbReference>
<dbReference type="AlphaFoldDB" id="A0A845DYB9"/>
<feature type="transmembrane region" description="Helical" evidence="1">
    <location>
        <begin position="38"/>
        <end position="60"/>
    </location>
</feature>
<feature type="transmembrane region" description="Helical" evidence="1">
    <location>
        <begin position="72"/>
        <end position="91"/>
    </location>
</feature>
<dbReference type="OrthoDB" id="2902278at2"/>
<proteinExistence type="predicted"/>
<comment type="caution">
    <text evidence="2">The sequence shown here is derived from an EMBL/GenBank/DDBJ whole genome shotgun (WGS) entry which is preliminary data.</text>
</comment>
<protein>
    <submittedName>
        <fullName evidence="2">Uncharacterized protein</fullName>
    </submittedName>
</protein>
<dbReference type="EMBL" id="WMEZ01000001">
    <property type="protein sequence ID" value="MYL48345.1"/>
    <property type="molecule type" value="Genomic_DNA"/>
</dbReference>